<keyword evidence="2" id="KW-1185">Reference proteome</keyword>
<protein>
    <submittedName>
        <fullName evidence="1">Uncharacterized protein</fullName>
    </submittedName>
</protein>
<dbReference type="RefSeq" id="YP_010775947.1">
    <property type="nucleotide sequence ID" value="NC_075034.1"/>
</dbReference>
<dbReference type="EMBL" id="KU877344">
    <property type="protein sequence ID" value="ANB50196.1"/>
    <property type="molecule type" value="Genomic_DNA"/>
</dbReference>
<dbReference type="Proteomes" id="UP000241365">
    <property type="component" value="Segment"/>
</dbReference>
<evidence type="ECO:0000313" key="1">
    <source>
        <dbReference type="EMBL" id="ANB50196.1"/>
    </source>
</evidence>
<accession>A0A167R1C9</accession>
<evidence type="ECO:0000313" key="2">
    <source>
        <dbReference type="Proteomes" id="UP000241365"/>
    </source>
</evidence>
<dbReference type="GeneID" id="80512558"/>
<organism evidence="1 2">
    <name type="scientific">Powai lake megavirus</name>
    <dbReference type="NCBI Taxonomy" id="1842663"/>
    <lineage>
        <taxon>Viruses</taxon>
        <taxon>Varidnaviria</taxon>
        <taxon>Bamfordvirae</taxon>
        <taxon>Nucleocytoviricota</taxon>
        <taxon>Megaviricetes</taxon>
        <taxon>Imitervirales</taxon>
        <taxon>Mimiviridae</taxon>
        <taxon>Megamimivirinae</taxon>
        <taxon>Megavirus</taxon>
        <taxon>Megavirus powaiense</taxon>
    </lineage>
</organism>
<proteinExistence type="predicted"/>
<dbReference type="KEGG" id="vg:80512558"/>
<reference evidence="1 2" key="1">
    <citation type="journal article" date="2016" name="Genome Announc.">
        <title>Complete Genome Sequence of a New Megavirus Family Member Isolated from an Inland Water Lake for the First Time in India.</title>
        <authorList>
            <person name="Chatterjee A."/>
            <person name="Ali F."/>
            <person name="Bange D."/>
            <person name="Kondabagil K."/>
        </authorList>
    </citation>
    <scope>NUCLEOTIDE SEQUENCE [LARGE SCALE GENOMIC DNA]</scope>
    <source>
        <strain evidence="1">1</strain>
    </source>
</reference>
<sequence>MECNHLVNFINSYEFRSSYNRCRDLECYLKKISLNENIFCHLVDILNGVKNNEYIFLEYILKKVQPVKPTKYLTIEVICGIIELVPYRKVDVLLMLEPFVIDLKSNDLVIIFKIIDPNCMTITDIINTYFHKIPEIKGKDFYTILKNIGDKENIEFIADMAKLEFIEQSACKLKNYIGFIPEILSCFSDETNIIKTTNYLIIHAPHFNISYCEFVNICKNLSKKSGSHFISGFILALSFAYVSYKWDFPVKDLTLDELCHRLSRILNTDLYQLFVNNFVNKGLTLKEIIYQ</sequence>
<name>A0A167R1C9_9VIRU</name>